<dbReference type="AlphaFoldDB" id="A0A379B5Z1"/>
<dbReference type="InterPro" id="IPR035587">
    <property type="entry name" value="DUS-like_FMN-bd"/>
</dbReference>
<dbReference type="OrthoDB" id="9764501at2"/>
<keyword evidence="6 12" id="KW-0819">tRNA processing</keyword>
<dbReference type="PANTHER" id="PTHR45846:SF1">
    <property type="entry name" value="TRNA-DIHYDROURIDINE(47) SYNTHASE [NAD(P)(+)]-LIKE"/>
    <property type="match status" value="1"/>
</dbReference>
<feature type="domain" description="DUS-like FMN-binding" evidence="16">
    <location>
        <begin position="13"/>
        <end position="319"/>
    </location>
</feature>
<dbReference type="PANTHER" id="PTHR45846">
    <property type="entry name" value="TRNA-DIHYDROURIDINE(47) SYNTHASE [NAD(P)(+)]-LIKE"/>
    <property type="match status" value="1"/>
</dbReference>
<evidence type="ECO:0000256" key="12">
    <source>
        <dbReference type="HAMAP-Rule" id="MF_02042"/>
    </source>
</evidence>
<feature type="binding site" evidence="12 15">
    <location>
        <begin position="16"/>
        <end position="18"/>
    </location>
    <ligand>
        <name>FMN</name>
        <dbReference type="ChEBI" id="CHEBI:58210"/>
    </ligand>
</feature>
<dbReference type="InterPro" id="IPR004652">
    <property type="entry name" value="DusB-like"/>
</dbReference>
<dbReference type="InterPro" id="IPR032887">
    <property type="entry name" value="DusB"/>
</dbReference>
<dbReference type="HAMAP" id="MF_02042">
    <property type="entry name" value="DusB_subfam"/>
    <property type="match status" value="1"/>
</dbReference>
<evidence type="ECO:0000259" key="16">
    <source>
        <dbReference type="Pfam" id="PF01207"/>
    </source>
</evidence>
<dbReference type="EMBL" id="UGSS01000002">
    <property type="protein sequence ID" value="SUB33997.1"/>
    <property type="molecule type" value="Genomic_DNA"/>
</dbReference>
<comment type="catalytic activity">
    <reaction evidence="11 12">
        <text>a 5,6-dihydrouridine in tRNA + NAD(+) = a uridine in tRNA + NADH + H(+)</text>
        <dbReference type="Rhea" id="RHEA:54452"/>
        <dbReference type="Rhea" id="RHEA-COMP:13339"/>
        <dbReference type="Rhea" id="RHEA-COMP:13887"/>
        <dbReference type="ChEBI" id="CHEBI:15378"/>
        <dbReference type="ChEBI" id="CHEBI:57540"/>
        <dbReference type="ChEBI" id="CHEBI:57945"/>
        <dbReference type="ChEBI" id="CHEBI:65315"/>
        <dbReference type="ChEBI" id="CHEBI:74443"/>
    </reaction>
</comment>
<comment type="catalytic activity">
    <reaction evidence="10 12">
        <text>a 5,6-dihydrouridine in tRNA + NADP(+) = a uridine in tRNA + NADPH + H(+)</text>
        <dbReference type="Rhea" id="RHEA:23624"/>
        <dbReference type="Rhea" id="RHEA-COMP:13339"/>
        <dbReference type="Rhea" id="RHEA-COMP:13887"/>
        <dbReference type="ChEBI" id="CHEBI:15378"/>
        <dbReference type="ChEBI" id="CHEBI:57783"/>
        <dbReference type="ChEBI" id="CHEBI:58349"/>
        <dbReference type="ChEBI" id="CHEBI:65315"/>
        <dbReference type="ChEBI" id="CHEBI:74443"/>
    </reaction>
</comment>
<dbReference type="InterPro" id="IPR024036">
    <property type="entry name" value="tRNA-dHydroUridine_Synthase_C"/>
</dbReference>
<keyword evidence="7 12" id="KW-0521">NADP</keyword>
<evidence type="ECO:0000256" key="8">
    <source>
        <dbReference type="ARBA" id="ARBA00022884"/>
    </source>
</evidence>
<evidence type="ECO:0000256" key="13">
    <source>
        <dbReference type="PIRNR" id="PIRNR006621"/>
    </source>
</evidence>
<feature type="binding site" evidence="12 15">
    <location>
        <begin position="224"/>
        <end position="225"/>
    </location>
    <ligand>
        <name>FMN</name>
        <dbReference type="ChEBI" id="CHEBI:58210"/>
    </ligand>
</feature>
<organism evidence="17 18">
    <name type="scientific">[Pasteurella] mairii</name>
    <dbReference type="NCBI Taxonomy" id="757"/>
    <lineage>
        <taxon>Bacteria</taxon>
        <taxon>Pseudomonadati</taxon>
        <taxon>Pseudomonadota</taxon>
        <taxon>Gammaproteobacteria</taxon>
        <taxon>Pasteurellales</taxon>
        <taxon>Pasteurellaceae</taxon>
    </lineage>
</organism>
<keyword evidence="8 12" id="KW-0694">RNA-binding</keyword>
<evidence type="ECO:0000256" key="2">
    <source>
        <dbReference type="ARBA" id="ARBA00002790"/>
    </source>
</evidence>
<dbReference type="Gene3D" id="3.20.20.70">
    <property type="entry name" value="Aldolase class I"/>
    <property type="match status" value="1"/>
</dbReference>
<dbReference type="EC" id="1.3.1.-" evidence="12"/>
<dbReference type="GO" id="GO:0000049">
    <property type="term" value="F:tRNA binding"/>
    <property type="evidence" value="ECO:0007669"/>
    <property type="project" value="UniProtKB-UniRule"/>
</dbReference>
<keyword evidence="5 12" id="KW-0288">FMN</keyword>
<dbReference type="PROSITE" id="PS01136">
    <property type="entry name" value="UPF0034"/>
    <property type="match status" value="1"/>
</dbReference>
<protein>
    <recommendedName>
        <fullName evidence="12">tRNA-dihydrouridine synthase B</fullName>
        <ecNumber evidence="12">1.3.1.-</ecNumber>
    </recommendedName>
</protein>
<dbReference type="NCBIfam" id="TIGR00737">
    <property type="entry name" value="nifR3_yhdG"/>
    <property type="match status" value="1"/>
</dbReference>
<dbReference type="PIRSF" id="PIRSF006621">
    <property type="entry name" value="Dus"/>
    <property type="match status" value="1"/>
</dbReference>
<keyword evidence="4 12" id="KW-0285">Flavoprotein</keyword>
<dbReference type="SUPFAM" id="SSF51395">
    <property type="entry name" value="FMN-linked oxidoreductases"/>
    <property type="match status" value="1"/>
</dbReference>
<evidence type="ECO:0000313" key="17">
    <source>
        <dbReference type="EMBL" id="SUB33997.1"/>
    </source>
</evidence>
<evidence type="ECO:0000256" key="4">
    <source>
        <dbReference type="ARBA" id="ARBA00022630"/>
    </source>
</evidence>
<dbReference type="CDD" id="cd02801">
    <property type="entry name" value="DUS_like_FMN"/>
    <property type="match status" value="1"/>
</dbReference>
<feature type="active site" description="Proton donor" evidence="12 14">
    <location>
        <position position="100"/>
    </location>
</feature>
<name>A0A379B5Z1_9PAST</name>
<evidence type="ECO:0000256" key="6">
    <source>
        <dbReference type="ARBA" id="ARBA00022694"/>
    </source>
</evidence>
<evidence type="ECO:0000256" key="3">
    <source>
        <dbReference type="ARBA" id="ARBA00022555"/>
    </source>
</evidence>
<comment type="function">
    <text evidence="2 12 13">Catalyzes the synthesis of 5,6-dihydrouridine (D), a modified base found in the D-loop of most tRNAs, via the reduction of the C5-C6 double bond in target uridines.</text>
</comment>
<evidence type="ECO:0000256" key="5">
    <source>
        <dbReference type="ARBA" id="ARBA00022643"/>
    </source>
</evidence>
<dbReference type="Gene3D" id="1.10.1200.80">
    <property type="entry name" value="Putative flavin oxidoreducatase, domain 2"/>
    <property type="match status" value="1"/>
</dbReference>
<comment type="similarity">
    <text evidence="12">Belongs to the Dus family. DusB subfamily.</text>
</comment>
<evidence type="ECO:0000256" key="15">
    <source>
        <dbReference type="PIRSR" id="PIRSR006621-2"/>
    </source>
</evidence>
<proteinExistence type="inferred from homology"/>
<dbReference type="GO" id="GO:0010181">
    <property type="term" value="F:FMN binding"/>
    <property type="evidence" value="ECO:0007669"/>
    <property type="project" value="UniProtKB-UniRule"/>
</dbReference>
<reference evidence="17 18" key="1">
    <citation type="submission" date="2018-06" db="EMBL/GenBank/DDBJ databases">
        <authorList>
            <consortium name="Pathogen Informatics"/>
            <person name="Doyle S."/>
        </authorList>
    </citation>
    <scope>NUCLEOTIDE SEQUENCE [LARGE SCALE GENOMIC DNA]</scope>
    <source>
        <strain evidence="17 18">NCTC10699</strain>
    </source>
</reference>
<evidence type="ECO:0000256" key="10">
    <source>
        <dbReference type="ARBA" id="ARBA00048205"/>
    </source>
</evidence>
<keyword evidence="18" id="KW-1185">Reference proteome</keyword>
<evidence type="ECO:0000256" key="14">
    <source>
        <dbReference type="PIRSR" id="PIRSR006621-1"/>
    </source>
</evidence>
<evidence type="ECO:0000256" key="1">
    <source>
        <dbReference type="ARBA" id="ARBA00001917"/>
    </source>
</evidence>
<feature type="binding site" evidence="12 15">
    <location>
        <position position="70"/>
    </location>
    <ligand>
        <name>FMN</name>
        <dbReference type="ChEBI" id="CHEBI:58210"/>
    </ligand>
</feature>
<keyword evidence="3 12" id="KW-0820">tRNA-binding</keyword>
<gene>
    <name evidence="12 17" type="primary">dusB</name>
    <name evidence="17" type="ORF">NCTC10699_01637</name>
</gene>
<accession>A0A379B5Z1</accession>
<evidence type="ECO:0000256" key="7">
    <source>
        <dbReference type="ARBA" id="ARBA00022857"/>
    </source>
</evidence>
<evidence type="ECO:0000313" key="18">
    <source>
        <dbReference type="Proteomes" id="UP000254280"/>
    </source>
</evidence>
<evidence type="ECO:0000256" key="9">
    <source>
        <dbReference type="ARBA" id="ARBA00023002"/>
    </source>
</evidence>
<feature type="binding site" evidence="15">
    <location>
        <position position="169"/>
    </location>
    <ligand>
        <name>FMN</name>
        <dbReference type="ChEBI" id="CHEBI:58210"/>
    </ligand>
</feature>
<dbReference type="InterPro" id="IPR001269">
    <property type="entry name" value="DUS_fam"/>
</dbReference>
<feature type="binding site" evidence="12 15">
    <location>
        <position position="139"/>
    </location>
    <ligand>
        <name>FMN</name>
        <dbReference type="ChEBI" id="CHEBI:58210"/>
    </ligand>
</feature>
<feature type="binding site" evidence="12">
    <location>
        <begin position="200"/>
        <end position="202"/>
    </location>
    <ligand>
        <name>FMN</name>
        <dbReference type="ChEBI" id="CHEBI:58210"/>
    </ligand>
</feature>
<dbReference type="GO" id="GO:0017150">
    <property type="term" value="F:tRNA dihydrouridine synthase activity"/>
    <property type="evidence" value="ECO:0007669"/>
    <property type="project" value="UniProtKB-UniRule"/>
</dbReference>
<comment type="similarity">
    <text evidence="13">Belongs to the dus family.</text>
</comment>
<dbReference type="GO" id="GO:0050660">
    <property type="term" value="F:flavin adenine dinucleotide binding"/>
    <property type="evidence" value="ECO:0007669"/>
    <property type="project" value="InterPro"/>
</dbReference>
<comment type="cofactor">
    <cofactor evidence="1 12 13 15">
        <name>FMN</name>
        <dbReference type="ChEBI" id="CHEBI:58210"/>
    </cofactor>
</comment>
<evidence type="ECO:0000256" key="11">
    <source>
        <dbReference type="ARBA" id="ARBA00048802"/>
    </source>
</evidence>
<keyword evidence="15" id="KW-0547">Nucleotide-binding</keyword>
<dbReference type="Proteomes" id="UP000254280">
    <property type="component" value="Unassembled WGS sequence"/>
</dbReference>
<keyword evidence="9 12" id="KW-0560">Oxidoreductase</keyword>
<sequence>MQIGCYRLKNRILLAPMAGITDQPFRKLCSRYGAGLTFSEMMSTNPRVWHTEKSKLRLAHHQELGINAVQIAGSDPQEMANAARVNVGYGAEIIDINMGCPAKKVNRKMAGSALLQYPDLVQQILHAVVNAVDVPVTLKIRTGWDRAHQNCVEIAKIAEQAGVQALTVHGRTRACLFEGKAEYDNIKAVKQQVSMPVIANGDITSAAQAKFVLDYTNADAVMIGRGVLGNPWLFQSMERVVETGSDYQEPSLSEKCGVILQHIRDIHQFYGEEKGYRIARKHVAWYLQGIQPNSVFKQTFNAISDAKSQLMALEDFFNLIQMDDKEKC</sequence>
<dbReference type="Pfam" id="PF01207">
    <property type="entry name" value="Dus"/>
    <property type="match status" value="1"/>
</dbReference>
<dbReference type="InterPro" id="IPR013785">
    <property type="entry name" value="Aldolase_TIM"/>
</dbReference>
<dbReference type="InterPro" id="IPR018517">
    <property type="entry name" value="tRNA_hU_synthase_CS"/>
</dbReference>